<dbReference type="AlphaFoldDB" id="A0A1Z8JW00"/>
<reference evidence="1 2" key="1">
    <citation type="submission" date="2017-05" db="EMBL/GenBank/DDBJ databases">
        <title>The Genome Sequence of Candida krusei Ckrusei653.</title>
        <authorList>
            <person name="Cuomo C."/>
            <person name="Forche A."/>
            <person name="Young S."/>
            <person name="Abouelleil A."/>
            <person name="Cao P."/>
            <person name="Chapman S."/>
            <person name="Cusick C."/>
            <person name="Shea T."/>
            <person name="Nusbaum C."/>
            <person name="Birren B."/>
        </authorList>
    </citation>
    <scope>NUCLEOTIDE SEQUENCE [LARGE SCALE GENOMIC DNA]</scope>
    <source>
        <strain evidence="1 2">Ckrusei653</strain>
    </source>
</reference>
<gene>
    <name evidence="1" type="ORF">CAS74_001163</name>
</gene>
<comment type="caution">
    <text evidence="1">The sequence shown here is derived from an EMBL/GenBank/DDBJ whole genome shotgun (WGS) entry which is preliminary data.</text>
</comment>
<accession>A0A1Z8JW00</accession>
<name>A0A1Z8JW00_PICKU</name>
<proteinExistence type="predicted"/>
<dbReference type="Proteomes" id="UP000195871">
    <property type="component" value="Unassembled WGS sequence"/>
</dbReference>
<sequence>MSIGYFFSLVGYIKDKTLREASGEEDDELVLIAVVITPEPFSSTLFAATILDATDTVRVSVSAEGHILRPTSSSMLLLF</sequence>
<organism evidence="1 2">
    <name type="scientific">Pichia kudriavzevii</name>
    <name type="common">Yeast</name>
    <name type="synonym">Issatchenkia orientalis</name>
    <dbReference type="NCBI Taxonomy" id="4909"/>
    <lineage>
        <taxon>Eukaryota</taxon>
        <taxon>Fungi</taxon>
        <taxon>Dikarya</taxon>
        <taxon>Ascomycota</taxon>
        <taxon>Saccharomycotina</taxon>
        <taxon>Pichiomycetes</taxon>
        <taxon>Pichiales</taxon>
        <taxon>Pichiaceae</taxon>
        <taxon>Pichia</taxon>
    </lineage>
</organism>
<evidence type="ECO:0000313" key="1">
    <source>
        <dbReference type="EMBL" id="OUT24773.1"/>
    </source>
</evidence>
<dbReference type="EMBL" id="NHMM01000001">
    <property type="protein sequence ID" value="OUT24773.1"/>
    <property type="molecule type" value="Genomic_DNA"/>
</dbReference>
<protein>
    <submittedName>
        <fullName evidence="1">Uncharacterized protein</fullName>
    </submittedName>
</protein>
<evidence type="ECO:0000313" key="2">
    <source>
        <dbReference type="Proteomes" id="UP000195871"/>
    </source>
</evidence>